<dbReference type="EC" id="2.7.6.3" evidence="12"/>
<dbReference type="GO" id="GO:0005740">
    <property type="term" value="C:mitochondrial envelope"/>
    <property type="evidence" value="ECO:0007669"/>
    <property type="project" value="TreeGrafter"/>
</dbReference>
<evidence type="ECO:0000256" key="6">
    <source>
        <dbReference type="ARBA" id="ARBA00005013"/>
    </source>
</evidence>
<dbReference type="GO" id="GO:0046654">
    <property type="term" value="P:tetrahydrofolate biosynthetic process"/>
    <property type="evidence" value="ECO:0007669"/>
    <property type="project" value="TreeGrafter"/>
</dbReference>
<proteinExistence type="inferred from homology"/>
<evidence type="ECO:0000256" key="21">
    <source>
        <dbReference type="ARBA" id="ARBA00058009"/>
    </source>
</evidence>
<keyword evidence="19" id="KW-0289">Folate biosynthesis</keyword>
<dbReference type="Pfam" id="PF01288">
    <property type="entry name" value="HPPK"/>
    <property type="match status" value="1"/>
</dbReference>
<dbReference type="InterPro" id="IPR043133">
    <property type="entry name" value="GTP-CH-I_C/QueF"/>
</dbReference>
<comment type="catalytic activity">
    <reaction evidence="3">
        <text>7,8-dihydroneopterin = 6-hydroxymethyl-7,8-dihydropterin + glycolaldehyde</text>
        <dbReference type="Rhea" id="RHEA:10540"/>
        <dbReference type="ChEBI" id="CHEBI:17001"/>
        <dbReference type="ChEBI" id="CHEBI:17071"/>
        <dbReference type="ChEBI" id="CHEBI:44841"/>
        <dbReference type="EC" id="4.1.2.25"/>
    </reaction>
</comment>
<dbReference type="PANTHER" id="PTHR20941:SF1">
    <property type="entry name" value="FOLIC ACID SYNTHESIS PROTEIN FOL1"/>
    <property type="match status" value="1"/>
</dbReference>
<dbReference type="GO" id="GO:0046872">
    <property type="term" value="F:metal ion binding"/>
    <property type="evidence" value="ECO:0007669"/>
    <property type="project" value="UniProtKB-KW"/>
</dbReference>
<dbReference type="InterPro" id="IPR006157">
    <property type="entry name" value="FolB_dom"/>
</dbReference>
<dbReference type="Gene3D" id="3.30.1130.10">
    <property type="match status" value="2"/>
</dbReference>
<keyword evidence="20" id="KW-0511">Multifunctional enzyme</keyword>
<evidence type="ECO:0000259" key="25">
    <source>
        <dbReference type="PROSITE" id="PS50972"/>
    </source>
</evidence>
<organism evidence="26 27">
    <name type="scientific">Malassezia nana</name>
    <dbReference type="NCBI Taxonomy" id="180528"/>
    <lineage>
        <taxon>Eukaryota</taxon>
        <taxon>Fungi</taxon>
        <taxon>Dikarya</taxon>
        <taxon>Basidiomycota</taxon>
        <taxon>Ustilaginomycotina</taxon>
        <taxon>Malasseziomycetes</taxon>
        <taxon>Malasseziales</taxon>
        <taxon>Malasseziaceae</taxon>
        <taxon>Malassezia</taxon>
    </lineage>
</organism>
<dbReference type="GO" id="GO:0046656">
    <property type="term" value="P:folic acid biosynthetic process"/>
    <property type="evidence" value="ECO:0007669"/>
    <property type="project" value="UniProtKB-KW"/>
</dbReference>
<dbReference type="InterPro" id="IPR045031">
    <property type="entry name" value="DHP_synth-like"/>
</dbReference>
<dbReference type="Pfam" id="PF00809">
    <property type="entry name" value="Pterin_bind"/>
    <property type="match status" value="1"/>
</dbReference>
<evidence type="ECO:0000256" key="18">
    <source>
        <dbReference type="ARBA" id="ARBA00022842"/>
    </source>
</evidence>
<comment type="similarity">
    <text evidence="9">In the C-terminal section; belongs to the DHPS family.</text>
</comment>
<keyword evidence="16" id="KW-0418">Kinase</keyword>
<gene>
    <name evidence="26" type="primary">FOL1</name>
    <name evidence="26" type="ORF">MNAN1_001493</name>
</gene>
<evidence type="ECO:0000256" key="12">
    <source>
        <dbReference type="ARBA" id="ARBA00013253"/>
    </source>
</evidence>
<evidence type="ECO:0000256" key="16">
    <source>
        <dbReference type="ARBA" id="ARBA00022777"/>
    </source>
</evidence>
<dbReference type="Pfam" id="PF02152">
    <property type="entry name" value="FolB"/>
    <property type="match status" value="2"/>
</dbReference>
<comment type="catalytic activity">
    <reaction evidence="1">
        <text>(7,8-dihydropterin-6-yl)methyl diphosphate + 4-aminobenzoate = 7,8-dihydropteroate + diphosphate</text>
        <dbReference type="Rhea" id="RHEA:19949"/>
        <dbReference type="ChEBI" id="CHEBI:17836"/>
        <dbReference type="ChEBI" id="CHEBI:17839"/>
        <dbReference type="ChEBI" id="CHEBI:33019"/>
        <dbReference type="ChEBI" id="CHEBI:72950"/>
        <dbReference type="EC" id="2.5.1.15"/>
    </reaction>
</comment>
<dbReference type="Proteomes" id="UP001213623">
    <property type="component" value="Chromosome 2"/>
</dbReference>
<comment type="pathway">
    <text evidence="5">Cofactor biosynthesis; tetrahydrofolate biosynthesis; 7,8-dihydrofolate from 2-amino-4-hydroxy-6-hydroxymethyl-7,8-dihydropteridine diphosphate and 4-aminobenzoate: step 1/2.</text>
</comment>
<sequence length="744" mass="79765">MSSLCKASAPPPHLRDTVAVRGLEVRMHAGVDAWGRAVPQPVLFDALLRTDVAQAGHTDHLPYSHNYGVLYRAIEALHMAPAGTDLSQVAEDAARACITQCHAPWAEVEVRLPRALLRAKYVGMRIVRTPASYADENAPSSPSPSPQPPAPDALLLHGFETLAILGVNPWERTELQRVLIDVDVWPALTQPAAYRAMARDLCACVEASSCLTLESLATHVAHRLLHTHPVEQVRVRLDKPSAILHAQCSSVEIVRDRAFFSLPPVAVKHASPSVPVALALGANLGDRAANLHSALRRLQAHPSIELLDTSFLYETAPMYLEEQPRFLNAACKIATTLSPHALLEVCQQIERDVGRVKEGVPRNGPRAVDVDMLLYGTEVVEDGEHLMVPHPRLAERPFVLYPLCDIWPDAVHPLLHTPVRALLPPAPPSDMSRVWTCGSQVRPWGAQTLVMGILNVTPDSFSDGGRHNDVERALAAARDMVAAGVHVLDVGGQSTAPGRPEVPVAEEVSRVVPVIQALRADPVTRAVPISIDTYRADVARAALEAGASLVNNVRGGAADAAMCSLVAEQGCPYVLMHMRGDAQTMTRLTTYEGGVVPDVAAELERAVAHTIAAGVPRWNVIIDPGIGFAKDTQGNLALLQGLATLTGAPAGTLARVDGAPRALRHVPVLVGVSRKRFLNTVLADPDASEARRDQATMATCAAALSTGCVDIVRVHNVRAALDTVRLCDAILRPTKIDPAKAPVQ</sequence>
<dbReference type="EC" id="4.1.2.25" evidence="11"/>
<evidence type="ECO:0000256" key="10">
    <source>
        <dbReference type="ARBA" id="ARBA00012458"/>
    </source>
</evidence>
<evidence type="ECO:0000256" key="14">
    <source>
        <dbReference type="ARBA" id="ARBA00022723"/>
    </source>
</evidence>
<evidence type="ECO:0000256" key="8">
    <source>
        <dbReference type="ARBA" id="ARBA00009640"/>
    </source>
</evidence>
<evidence type="ECO:0000256" key="9">
    <source>
        <dbReference type="ARBA" id="ARBA00009951"/>
    </source>
</evidence>
<evidence type="ECO:0000256" key="4">
    <source>
        <dbReference type="ARBA" id="ARBA00001946"/>
    </source>
</evidence>
<name>A0AAF0EL40_9BASI</name>
<evidence type="ECO:0000256" key="11">
    <source>
        <dbReference type="ARBA" id="ARBA00013043"/>
    </source>
</evidence>
<dbReference type="PANTHER" id="PTHR20941">
    <property type="entry name" value="FOLATE SYNTHESIS PROTEINS"/>
    <property type="match status" value="1"/>
</dbReference>
<evidence type="ECO:0000256" key="22">
    <source>
        <dbReference type="ARBA" id="ARBA00061548"/>
    </source>
</evidence>
<evidence type="ECO:0000256" key="24">
    <source>
        <dbReference type="ARBA" id="ARBA00068111"/>
    </source>
</evidence>
<dbReference type="GO" id="GO:0004150">
    <property type="term" value="F:dihydroneopterin aldolase activity"/>
    <property type="evidence" value="ECO:0007669"/>
    <property type="project" value="UniProtKB-EC"/>
</dbReference>
<comment type="catalytic activity">
    <reaction evidence="2">
        <text>6-hydroxymethyl-7,8-dihydropterin + ATP = (7,8-dihydropterin-6-yl)methyl diphosphate + AMP + H(+)</text>
        <dbReference type="Rhea" id="RHEA:11412"/>
        <dbReference type="ChEBI" id="CHEBI:15378"/>
        <dbReference type="ChEBI" id="CHEBI:30616"/>
        <dbReference type="ChEBI" id="CHEBI:44841"/>
        <dbReference type="ChEBI" id="CHEBI:72950"/>
        <dbReference type="ChEBI" id="CHEBI:456215"/>
        <dbReference type="EC" id="2.7.6.3"/>
    </reaction>
</comment>
<dbReference type="GO" id="GO:0003848">
    <property type="term" value="F:2-amino-4-hydroxy-6-hydroxymethyldihydropteridine diphosphokinase activity"/>
    <property type="evidence" value="ECO:0007669"/>
    <property type="project" value="UniProtKB-EC"/>
</dbReference>
<dbReference type="InterPro" id="IPR035907">
    <property type="entry name" value="Hppk_sf"/>
</dbReference>
<evidence type="ECO:0000256" key="20">
    <source>
        <dbReference type="ARBA" id="ARBA00023268"/>
    </source>
</evidence>
<evidence type="ECO:0000256" key="7">
    <source>
        <dbReference type="ARBA" id="ARBA00005051"/>
    </source>
</evidence>
<evidence type="ECO:0000256" key="15">
    <source>
        <dbReference type="ARBA" id="ARBA00022741"/>
    </source>
</evidence>
<comment type="function">
    <text evidence="21">Catalyzes three sequential steps of tetrahydrofolate biosynthesis.</text>
</comment>
<reference evidence="26" key="1">
    <citation type="submission" date="2023-03" db="EMBL/GenBank/DDBJ databases">
        <title>Mating type loci evolution in Malassezia.</title>
        <authorList>
            <person name="Coelho M.A."/>
        </authorList>
    </citation>
    <scope>NUCLEOTIDE SEQUENCE</scope>
    <source>
        <strain evidence="26">CBS 9557</strain>
    </source>
</reference>
<evidence type="ECO:0000256" key="1">
    <source>
        <dbReference type="ARBA" id="ARBA00000012"/>
    </source>
</evidence>
<dbReference type="Gene3D" id="3.20.20.20">
    <property type="entry name" value="Dihydropteroate synthase-like"/>
    <property type="match status" value="1"/>
</dbReference>
<evidence type="ECO:0000256" key="2">
    <source>
        <dbReference type="ARBA" id="ARBA00000198"/>
    </source>
</evidence>
<protein>
    <recommendedName>
        <fullName evidence="23">Folic acid synthesis protein FOL1</fullName>
        <ecNumber evidence="10">2.5.1.15</ecNumber>
        <ecNumber evidence="12">2.7.6.3</ecNumber>
        <ecNumber evidence="11">4.1.2.25</ecNumber>
    </recommendedName>
    <alternativeName>
        <fullName evidence="24">Folic acid synthesis protein fol1</fullName>
    </alternativeName>
</protein>
<dbReference type="NCBIfam" id="TIGR00526">
    <property type="entry name" value="folB_dom"/>
    <property type="match status" value="2"/>
</dbReference>
<evidence type="ECO:0000256" key="17">
    <source>
        <dbReference type="ARBA" id="ARBA00022840"/>
    </source>
</evidence>
<dbReference type="InterPro" id="IPR000489">
    <property type="entry name" value="Pterin-binding_dom"/>
</dbReference>
<dbReference type="PROSITE" id="PS00793">
    <property type="entry name" value="DHPS_2"/>
    <property type="match status" value="1"/>
</dbReference>
<evidence type="ECO:0000313" key="27">
    <source>
        <dbReference type="Proteomes" id="UP001213623"/>
    </source>
</evidence>
<evidence type="ECO:0000256" key="23">
    <source>
        <dbReference type="ARBA" id="ARBA00067568"/>
    </source>
</evidence>
<comment type="cofactor">
    <cofactor evidence="4">
        <name>Mg(2+)</name>
        <dbReference type="ChEBI" id="CHEBI:18420"/>
    </cofactor>
</comment>
<comment type="pathway">
    <text evidence="6">Cofactor biosynthesis; tetrahydrofolate biosynthesis; 2-amino-4-hydroxy-6-hydroxymethyl-7,8-dihydropteridine diphosphate from 7,8-dihydroneopterin triphosphate: step 3/4.</text>
</comment>
<evidence type="ECO:0000256" key="3">
    <source>
        <dbReference type="ARBA" id="ARBA00001353"/>
    </source>
</evidence>
<accession>A0AAF0EL40</accession>
<keyword evidence="17" id="KW-0067">ATP-binding</keyword>
<comment type="similarity">
    <text evidence="22">In the central section; belongs to the HPPK family.</text>
</comment>
<evidence type="ECO:0000256" key="13">
    <source>
        <dbReference type="ARBA" id="ARBA00022679"/>
    </source>
</evidence>
<dbReference type="InterPro" id="IPR011005">
    <property type="entry name" value="Dihydropteroate_synth-like_sf"/>
</dbReference>
<keyword evidence="18" id="KW-0460">Magnesium</keyword>
<dbReference type="AlphaFoldDB" id="A0AAF0EL40"/>
<evidence type="ECO:0000313" key="26">
    <source>
        <dbReference type="EMBL" id="WFD26510.1"/>
    </source>
</evidence>
<dbReference type="FunFam" id="3.20.20.20:FF:000006">
    <property type="entry name" value="Dihydropteroate synthase"/>
    <property type="match status" value="1"/>
</dbReference>
<dbReference type="PROSITE" id="PS00794">
    <property type="entry name" value="HPPK"/>
    <property type="match status" value="1"/>
</dbReference>
<dbReference type="SUPFAM" id="SSF51717">
    <property type="entry name" value="Dihydropteroate synthetase-like"/>
    <property type="match status" value="1"/>
</dbReference>
<dbReference type="GO" id="GO:0004156">
    <property type="term" value="F:dihydropteroate synthase activity"/>
    <property type="evidence" value="ECO:0007669"/>
    <property type="project" value="UniProtKB-EC"/>
</dbReference>
<evidence type="ECO:0000256" key="19">
    <source>
        <dbReference type="ARBA" id="ARBA00022909"/>
    </source>
</evidence>
<dbReference type="EC" id="2.5.1.15" evidence="10"/>
<dbReference type="PROSITE" id="PS50972">
    <property type="entry name" value="PTERIN_BINDING"/>
    <property type="match status" value="1"/>
</dbReference>
<evidence type="ECO:0000256" key="5">
    <source>
        <dbReference type="ARBA" id="ARBA00004763"/>
    </source>
</evidence>
<dbReference type="SUPFAM" id="SSF55620">
    <property type="entry name" value="Tetrahydrobiopterin biosynthesis enzymes-like"/>
    <property type="match status" value="2"/>
</dbReference>
<comment type="similarity">
    <text evidence="8">In the N-terminal section; belongs to the DHNA family.</text>
</comment>
<dbReference type="InterPro" id="IPR006390">
    <property type="entry name" value="DHP_synth_dom"/>
</dbReference>
<dbReference type="SUPFAM" id="SSF55083">
    <property type="entry name" value="6-hydroxymethyl-7,8-dihydropterin pyrophosphokinase, HPPK"/>
    <property type="match status" value="1"/>
</dbReference>
<dbReference type="SMART" id="SM00905">
    <property type="entry name" value="FolB"/>
    <property type="match status" value="2"/>
</dbReference>
<dbReference type="InterPro" id="IPR000550">
    <property type="entry name" value="Hppk"/>
</dbReference>
<dbReference type="CDD" id="cd00739">
    <property type="entry name" value="DHPS"/>
    <property type="match status" value="1"/>
</dbReference>
<comment type="pathway">
    <text evidence="7">Cofactor biosynthesis; tetrahydrofolate biosynthesis; 2-amino-4-hydroxy-6-hydroxymethyl-7,8-dihydropteridine diphosphate from 7,8-dihydroneopterin triphosphate: step 4/4.</text>
</comment>
<feature type="domain" description="Pterin-binding" evidence="25">
    <location>
        <begin position="448"/>
        <end position="725"/>
    </location>
</feature>
<dbReference type="Gene3D" id="3.30.70.560">
    <property type="entry name" value="7,8-Dihydro-6-hydroxymethylpterin-pyrophosphokinase HPPK"/>
    <property type="match status" value="1"/>
</dbReference>
<keyword evidence="14" id="KW-0479">Metal-binding</keyword>
<keyword evidence="15" id="KW-0547">Nucleotide-binding</keyword>
<dbReference type="PROSITE" id="PS00792">
    <property type="entry name" value="DHPS_1"/>
    <property type="match status" value="1"/>
</dbReference>
<keyword evidence="13" id="KW-0808">Transferase</keyword>
<keyword evidence="27" id="KW-1185">Reference proteome</keyword>
<dbReference type="CDD" id="cd00483">
    <property type="entry name" value="HPPK"/>
    <property type="match status" value="1"/>
</dbReference>
<dbReference type="GO" id="GO:0016301">
    <property type="term" value="F:kinase activity"/>
    <property type="evidence" value="ECO:0007669"/>
    <property type="project" value="UniProtKB-KW"/>
</dbReference>
<dbReference type="NCBIfam" id="TIGR01496">
    <property type="entry name" value="DHPS"/>
    <property type="match status" value="1"/>
</dbReference>
<dbReference type="GO" id="GO:0005524">
    <property type="term" value="F:ATP binding"/>
    <property type="evidence" value="ECO:0007669"/>
    <property type="project" value="UniProtKB-KW"/>
</dbReference>
<dbReference type="NCBIfam" id="TIGR01498">
    <property type="entry name" value="folK"/>
    <property type="match status" value="1"/>
</dbReference>
<dbReference type="EMBL" id="CP119893">
    <property type="protein sequence ID" value="WFD26510.1"/>
    <property type="molecule type" value="Genomic_DNA"/>
</dbReference>